<keyword evidence="2" id="KW-0808">Transferase</keyword>
<protein>
    <submittedName>
        <fullName evidence="2">tRNA dimethylallyltransferase</fullName>
    </submittedName>
</protein>
<name>A0A0A9WEQ5_LYGHE</name>
<sequence>KMLNEVPISFSRRTLLSIAQRIYDPIGFTSPVSLIPKLLLQQCWDKKRAWDDSRTEYNGCVKISLLMAKARVSPLQSLTIPRLELMAALIGVRVFSLIVKGLNQSVDRVFYWSDSAVVLAWIKNKQQWSVFVENRVKEIRELSYPDQWRHIPGINNPADLLSRGCSPSQLAESRWWEGPSWLQQPEREWPSSEVEPEVEQIEQER</sequence>
<dbReference type="InterPro" id="IPR008042">
    <property type="entry name" value="Retrotrans_Pao"/>
</dbReference>
<reference evidence="2" key="2">
    <citation type="submission" date="2014-07" db="EMBL/GenBank/DDBJ databases">
        <authorList>
            <person name="Hull J."/>
        </authorList>
    </citation>
    <scope>NUCLEOTIDE SEQUENCE</scope>
</reference>
<dbReference type="PANTHER" id="PTHR47331:SF1">
    <property type="entry name" value="GAG-LIKE PROTEIN"/>
    <property type="match status" value="1"/>
</dbReference>
<dbReference type="Pfam" id="PF05380">
    <property type="entry name" value="Peptidase_A17"/>
    <property type="match status" value="2"/>
</dbReference>
<feature type="region of interest" description="Disordered" evidence="1">
    <location>
        <begin position="182"/>
        <end position="205"/>
    </location>
</feature>
<dbReference type="EMBL" id="GBHO01037350">
    <property type="protein sequence ID" value="JAG06254.1"/>
    <property type="molecule type" value="Transcribed_RNA"/>
</dbReference>
<feature type="non-terminal residue" evidence="2">
    <location>
        <position position="205"/>
    </location>
</feature>
<feature type="compositionally biased region" description="Acidic residues" evidence="1">
    <location>
        <begin position="194"/>
        <end position="205"/>
    </location>
</feature>
<dbReference type="GO" id="GO:0016740">
    <property type="term" value="F:transferase activity"/>
    <property type="evidence" value="ECO:0007669"/>
    <property type="project" value="UniProtKB-KW"/>
</dbReference>
<reference evidence="2" key="1">
    <citation type="journal article" date="2014" name="PLoS ONE">
        <title>Transcriptome-Based Identification of ABC Transporters in the Western Tarnished Plant Bug Lygus hesperus.</title>
        <authorList>
            <person name="Hull J.J."/>
            <person name="Chaney K."/>
            <person name="Geib S.M."/>
            <person name="Fabrick J.A."/>
            <person name="Brent C.S."/>
            <person name="Walsh D."/>
            <person name="Lavine L.C."/>
        </authorList>
    </citation>
    <scope>NUCLEOTIDE SEQUENCE</scope>
</reference>
<feature type="non-terminal residue" evidence="2">
    <location>
        <position position="1"/>
    </location>
</feature>
<dbReference type="AlphaFoldDB" id="A0A0A9WEQ5"/>
<dbReference type="PANTHER" id="PTHR47331">
    <property type="entry name" value="PHD-TYPE DOMAIN-CONTAINING PROTEIN"/>
    <property type="match status" value="1"/>
</dbReference>
<proteinExistence type="predicted"/>
<organism evidence="2">
    <name type="scientific">Lygus hesperus</name>
    <name type="common">Western plant bug</name>
    <dbReference type="NCBI Taxonomy" id="30085"/>
    <lineage>
        <taxon>Eukaryota</taxon>
        <taxon>Metazoa</taxon>
        <taxon>Ecdysozoa</taxon>
        <taxon>Arthropoda</taxon>
        <taxon>Hexapoda</taxon>
        <taxon>Insecta</taxon>
        <taxon>Pterygota</taxon>
        <taxon>Neoptera</taxon>
        <taxon>Paraneoptera</taxon>
        <taxon>Hemiptera</taxon>
        <taxon>Heteroptera</taxon>
        <taxon>Panheteroptera</taxon>
        <taxon>Cimicomorpha</taxon>
        <taxon>Miridae</taxon>
        <taxon>Mirini</taxon>
        <taxon>Lygus</taxon>
    </lineage>
</organism>
<evidence type="ECO:0000313" key="2">
    <source>
        <dbReference type="EMBL" id="JAG06254.1"/>
    </source>
</evidence>
<accession>A0A0A9WEQ5</accession>
<gene>
    <name evidence="2" type="primary">miaA_5</name>
    <name evidence="2" type="ORF">CM83_104148</name>
</gene>
<evidence type="ECO:0000256" key="1">
    <source>
        <dbReference type="SAM" id="MobiDB-lite"/>
    </source>
</evidence>